<gene>
    <name evidence="1" type="ORF">BLA29_012615</name>
</gene>
<evidence type="ECO:0000313" key="2">
    <source>
        <dbReference type="Proteomes" id="UP000194236"/>
    </source>
</evidence>
<accession>A0A1Y3B418</accession>
<keyword evidence="2" id="KW-1185">Reference proteome</keyword>
<dbReference type="AlphaFoldDB" id="A0A1Y3B418"/>
<protein>
    <submittedName>
        <fullName evidence="1">Uncharacterized protein</fullName>
    </submittedName>
</protein>
<dbReference type="Proteomes" id="UP000194236">
    <property type="component" value="Unassembled WGS sequence"/>
</dbReference>
<proteinExistence type="predicted"/>
<organism evidence="1 2">
    <name type="scientific">Euroglyphus maynei</name>
    <name type="common">Mayne's house dust mite</name>
    <dbReference type="NCBI Taxonomy" id="6958"/>
    <lineage>
        <taxon>Eukaryota</taxon>
        <taxon>Metazoa</taxon>
        <taxon>Ecdysozoa</taxon>
        <taxon>Arthropoda</taxon>
        <taxon>Chelicerata</taxon>
        <taxon>Arachnida</taxon>
        <taxon>Acari</taxon>
        <taxon>Acariformes</taxon>
        <taxon>Sarcoptiformes</taxon>
        <taxon>Astigmata</taxon>
        <taxon>Psoroptidia</taxon>
        <taxon>Analgoidea</taxon>
        <taxon>Pyroglyphidae</taxon>
        <taxon>Pyroglyphinae</taxon>
        <taxon>Euroglyphus</taxon>
    </lineage>
</organism>
<comment type="caution">
    <text evidence="1">The sequence shown here is derived from an EMBL/GenBank/DDBJ whole genome shotgun (WGS) entry which is preliminary data.</text>
</comment>
<sequence>MDFINENVDIVRYSPRNNWNYWKQHSLRHIIRMFSYANNWPLVLISVKNESKFGSKIVERNGVNNNNG</sequence>
<dbReference type="EMBL" id="MUJZ01048927">
    <property type="protein sequence ID" value="OTF74045.1"/>
    <property type="molecule type" value="Genomic_DNA"/>
</dbReference>
<name>A0A1Y3B418_EURMA</name>
<reference evidence="1 2" key="1">
    <citation type="submission" date="2017-03" db="EMBL/GenBank/DDBJ databases">
        <title>Genome Survey of Euroglyphus maynei.</title>
        <authorList>
            <person name="Arlian L.G."/>
            <person name="Morgan M.S."/>
            <person name="Rider S.D."/>
        </authorList>
    </citation>
    <scope>NUCLEOTIDE SEQUENCE [LARGE SCALE GENOMIC DNA]</scope>
    <source>
        <strain evidence="1">Arlian Lab</strain>
        <tissue evidence="1">Whole body</tissue>
    </source>
</reference>
<evidence type="ECO:0000313" key="1">
    <source>
        <dbReference type="EMBL" id="OTF74045.1"/>
    </source>
</evidence>